<keyword evidence="1" id="KW-1277">Toxin-antitoxin system</keyword>
<evidence type="ECO:0000256" key="2">
    <source>
        <dbReference type="ARBA" id="ARBA00061366"/>
    </source>
</evidence>
<accession>A0A830ZNN9</accession>
<dbReference type="GO" id="GO:0006415">
    <property type="term" value="P:translational termination"/>
    <property type="evidence" value="ECO:0007669"/>
    <property type="project" value="TreeGrafter"/>
</dbReference>
<dbReference type="GO" id="GO:0006402">
    <property type="term" value="P:mRNA catabolic process"/>
    <property type="evidence" value="ECO:0007669"/>
    <property type="project" value="TreeGrafter"/>
</dbReference>
<dbReference type="PIRSF" id="PIRSF006156">
    <property type="entry name" value="YafQ"/>
    <property type="match status" value="1"/>
</dbReference>
<evidence type="ECO:0000313" key="5">
    <source>
        <dbReference type="EMBL" id="BCK86166.1"/>
    </source>
</evidence>
<dbReference type="FunFam" id="3.30.2310.20:FF:000003">
    <property type="entry name" value="Type II toxin-antitoxin system YafQ family toxin"/>
    <property type="match status" value="1"/>
</dbReference>
<dbReference type="AlphaFoldDB" id="A0A830ZNN9"/>
<evidence type="ECO:0000256" key="3">
    <source>
        <dbReference type="PIRSR" id="PIRSR006156-1"/>
    </source>
</evidence>
<dbReference type="PANTHER" id="PTHR40588:SF1">
    <property type="entry name" value="MRNA INTERFERASE TOXIN YAFQ"/>
    <property type="match status" value="1"/>
</dbReference>
<dbReference type="EMBL" id="AP023422">
    <property type="protein sequence ID" value="BCK86159.1"/>
    <property type="molecule type" value="Genomic_DNA"/>
</dbReference>
<keyword evidence="4" id="KW-0614">Plasmid</keyword>
<reference evidence="4" key="1">
    <citation type="submission" date="2020-09" db="EMBL/GenBank/DDBJ databases">
        <title>New species isolated from human feces.</title>
        <authorList>
            <person name="Kitahara M."/>
            <person name="Shigeno Y."/>
            <person name="Shime M."/>
            <person name="Matsumoto Y."/>
            <person name="Nakamura S."/>
            <person name="Motooka D."/>
            <person name="Fukuoka S."/>
            <person name="Nishikawa H."/>
            <person name="Benno Y."/>
        </authorList>
    </citation>
    <scope>NUCLEOTIDE SEQUENCE</scope>
    <source>
        <strain evidence="4">MM59</strain>
        <plasmid evidence="4">pMM59_02</plasmid>
    </source>
</reference>
<evidence type="ECO:0000256" key="1">
    <source>
        <dbReference type="ARBA" id="ARBA00022649"/>
    </source>
</evidence>
<protein>
    <submittedName>
        <fullName evidence="4">Addiction module toxin, RelE/StbE family</fullName>
    </submittedName>
</protein>
<dbReference type="NCBIfam" id="TIGR02385">
    <property type="entry name" value="RelE_StbE"/>
    <property type="match status" value="1"/>
</dbReference>
<comment type="similarity">
    <text evidence="2">Belongs to the RelE toxin family. YafQ subfamily.</text>
</comment>
<dbReference type="GO" id="GO:0004521">
    <property type="term" value="F:RNA endonuclease activity"/>
    <property type="evidence" value="ECO:0007669"/>
    <property type="project" value="TreeGrafter"/>
</dbReference>
<feature type="active site" description="Proton donor" evidence="3">
    <location>
        <position position="86"/>
    </location>
</feature>
<dbReference type="SUPFAM" id="SSF143011">
    <property type="entry name" value="RelE-like"/>
    <property type="match status" value="1"/>
</dbReference>
<proteinExistence type="inferred from homology"/>
<dbReference type="Pfam" id="PF15738">
    <property type="entry name" value="YafQ_toxin"/>
    <property type="match status" value="1"/>
</dbReference>
<dbReference type="KEGG" id="pfaa:MM59RIKEN_34850"/>
<dbReference type="Proteomes" id="UP000679848">
    <property type="component" value="Plasmid pMM59_02"/>
</dbReference>
<dbReference type="Gene3D" id="3.30.2310.20">
    <property type="entry name" value="RelE-like"/>
    <property type="match status" value="1"/>
</dbReference>
<sequence length="90" mass="10688">MLTIKYQTAFKKDYKRIVRRGYDVRLLEEVISILAEQKPLPEIYRDHNLSGDYIGCRECHITPDWLLIYEIKNDELVLCLTRTGTHSDLF</sequence>
<dbReference type="InterPro" id="IPR004386">
    <property type="entry name" value="Toxin_YafQ-like"/>
</dbReference>
<evidence type="ECO:0000313" key="6">
    <source>
        <dbReference type="Proteomes" id="UP000679848"/>
    </source>
</evidence>
<name>A0A830ZNN9_9FIRM</name>
<organism evidence="4 6">
    <name type="scientific">Pusillibacter faecalis</name>
    <dbReference type="NCBI Taxonomy" id="2714358"/>
    <lineage>
        <taxon>Bacteria</taxon>
        <taxon>Bacillati</taxon>
        <taxon>Bacillota</taxon>
        <taxon>Clostridia</taxon>
        <taxon>Eubacteriales</taxon>
        <taxon>Oscillospiraceae</taxon>
        <taxon>Pusillibacter</taxon>
    </lineage>
</organism>
<gene>
    <name evidence="4" type="ORF">MM59RIKEN_34780</name>
    <name evidence="5" type="ORF">MM59RIKEN_34850</name>
</gene>
<evidence type="ECO:0000313" key="4">
    <source>
        <dbReference type="EMBL" id="BCK86159.1"/>
    </source>
</evidence>
<dbReference type="KEGG" id="pfaa:MM59RIKEN_34780"/>
<dbReference type="RefSeq" id="WP_118626743.1">
    <property type="nucleotide sequence ID" value="NZ_AP023422.1"/>
</dbReference>
<dbReference type="PANTHER" id="PTHR40588">
    <property type="entry name" value="MRNA INTERFERASE TOXIN YAFQ"/>
    <property type="match status" value="1"/>
</dbReference>
<dbReference type="EMBL" id="AP023422">
    <property type="protein sequence ID" value="BCK86166.1"/>
    <property type="molecule type" value="Genomic_DNA"/>
</dbReference>
<dbReference type="InterPro" id="IPR035093">
    <property type="entry name" value="RelE/ParE_toxin_dom_sf"/>
</dbReference>
<dbReference type="InterPro" id="IPR007712">
    <property type="entry name" value="RelE/ParE_toxin"/>
</dbReference>
<geneLocation type="plasmid" evidence="4 6">
    <name>pMM59_02</name>
</geneLocation>
<keyword evidence="6" id="KW-1185">Reference proteome</keyword>